<name>A0A5K1JDX1_9ACTN</name>
<accession>A0A5K1JDX1</accession>
<reference evidence="1 2" key="1">
    <citation type="submission" date="2019-10" db="EMBL/GenBank/DDBJ databases">
        <authorList>
            <person name="Wolf R A."/>
        </authorList>
    </citation>
    <scope>NUCLEOTIDE SEQUENCE [LARGE SCALE GENOMIC DNA]</scope>
    <source>
        <strain evidence="1">Collinsella_aerofaciens_AK_138A</strain>
    </source>
</reference>
<organism evidence="1 2">
    <name type="scientific">Collinsella aerofaciens</name>
    <dbReference type="NCBI Taxonomy" id="74426"/>
    <lineage>
        <taxon>Bacteria</taxon>
        <taxon>Bacillati</taxon>
        <taxon>Actinomycetota</taxon>
        <taxon>Coriobacteriia</taxon>
        <taxon>Coriobacteriales</taxon>
        <taxon>Coriobacteriaceae</taxon>
        <taxon>Collinsella</taxon>
    </lineage>
</organism>
<protein>
    <submittedName>
        <fullName evidence="1">Uncharacterized protein</fullName>
    </submittedName>
</protein>
<dbReference type="EMBL" id="CABWIH010000060">
    <property type="protein sequence ID" value="VWM02655.1"/>
    <property type="molecule type" value="Genomic_DNA"/>
</dbReference>
<gene>
    <name evidence="1" type="ORF">LMKDKBCB_02308</name>
</gene>
<dbReference type="Proteomes" id="UP000330807">
    <property type="component" value="Unassembled WGS sequence"/>
</dbReference>
<sequence length="90" mass="10227">MQIKPELEKQICHLRYAIKDAYECDFRGAAAPCHYFKALTGNQKAIGASCAKCRAERMAVYNDHNIEVDCYTLMIIDFLKSFGVEVDDES</sequence>
<evidence type="ECO:0000313" key="1">
    <source>
        <dbReference type="EMBL" id="VWM02655.1"/>
    </source>
</evidence>
<dbReference type="AlphaFoldDB" id="A0A5K1JDX1"/>
<evidence type="ECO:0000313" key="2">
    <source>
        <dbReference type="Proteomes" id="UP000330807"/>
    </source>
</evidence>
<dbReference type="RefSeq" id="WP_156064243.1">
    <property type="nucleotide sequence ID" value="NZ_CABWIH010000060.1"/>
</dbReference>
<proteinExistence type="predicted"/>